<feature type="domain" description="Gnk2-homologous" evidence="7">
    <location>
        <begin position="276"/>
        <end position="382"/>
    </location>
</feature>
<comment type="subcellular location">
    <subcellularLocation>
        <location evidence="1">Secreted</location>
    </subcellularLocation>
</comment>
<dbReference type="PROSITE" id="PS51473">
    <property type="entry name" value="GNK2"/>
    <property type="match status" value="2"/>
</dbReference>
<dbReference type="InterPro" id="IPR050581">
    <property type="entry name" value="CRR_secretory_protein"/>
</dbReference>
<dbReference type="AlphaFoldDB" id="A0A8T2ZJY1"/>
<dbReference type="Proteomes" id="UP000807159">
    <property type="component" value="Chromosome 2"/>
</dbReference>
<dbReference type="Pfam" id="PF01657">
    <property type="entry name" value="Stress-antifung"/>
    <property type="match status" value="2"/>
</dbReference>
<gene>
    <name evidence="8" type="ORF">H0E87_005504</name>
</gene>
<feature type="signal peptide" evidence="6">
    <location>
        <begin position="1"/>
        <end position="20"/>
    </location>
</feature>
<evidence type="ECO:0000313" key="8">
    <source>
        <dbReference type="EMBL" id="KAH8517601.1"/>
    </source>
</evidence>
<evidence type="ECO:0000259" key="7">
    <source>
        <dbReference type="PROSITE" id="PS51473"/>
    </source>
</evidence>
<evidence type="ECO:0000313" key="9">
    <source>
        <dbReference type="Proteomes" id="UP000807159"/>
    </source>
</evidence>
<dbReference type="CDD" id="cd23509">
    <property type="entry name" value="Gnk2-like"/>
    <property type="match status" value="2"/>
</dbReference>
<reference evidence="8" key="1">
    <citation type="journal article" date="2021" name="J. Hered.">
        <title>Genome Assembly of Salicaceae Populus deltoides (Eastern Cottonwood) I-69 Based on Nanopore Sequencing and Hi-C Technologies.</title>
        <authorList>
            <person name="Bai S."/>
            <person name="Wu H."/>
            <person name="Zhang J."/>
            <person name="Pan Z."/>
            <person name="Zhao W."/>
            <person name="Li Z."/>
            <person name="Tong C."/>
        </authorList>
    </citation>
    <scope>NUCLEOTIDE SEQUENCE</scope>
    <source>
        <tissue evidence="8">Leaf</tissue>
    </source>
</reference>
<accession>A0A8T2ZJY1</accession>
<comment type="caution">
    <text evidence="8">The sequence shown here is derived from an EMBL/GenBank/DDBJ whole genome shotgun (WGS) entry which is preliminary data.</text>
</comment>
<protein>
    <recommendedName>
        <fullName evidence="7">Gnk2-homologous domain-containing protein</fullName>
    </recommendedName>
</protein>
<comment type="similarity">
    <text evidence="5">Belongs to the cysteine-rich repeat secretory protein family.</text>
</comment>
<dbReference type="PANTHER" id="PTHR32411:SF55">
    <property type="entry name" value="CYSTEINE-RICH REPEAT SECRETORY PROTEIN 55"/>
    <property type="match status" value="1"/>
</dbReference>
<feature type="domain" description="Gnk2-homologous" evidence="7">
    <location>
        <begin position="168"/>
        <end position="270"/>
    </location>
</feature>
<sequence>MCCIIEPAIFFVHSLWYTLGVSQLVKNVCFNIPTTPTNQTLISQAQKKNLKVTMELQGHSNLRQTTKNVFYRALLAVLLLYPSIATDPLRNLFNEGGITIGNFIGKVDKGFGIYYFTIESVTDPEDFNRKLGALMNKMRSEAVLAENEGLGTGKSELSTFATLVLCADRAGEFCNADSEISGNSQIFANIDRLLPVLVFRTALTGFATVTYGKGQDKVYGLAQCRGDVSSKDCFSCIQDAAKQIREVCPDQADARIWFDYCFLRYDNINFLGKVDTDFSIVYFNVEEATEFEDFHDELAALTDQIRAEAVFPGNRGLGKGEKKLSRFVKLYALVQCIRDLSRIDCAQCLAIAIGNFPDFCDDRKGCRIFYSSCYVRYELYPFFFPIDSRNSLVNTSMVVANP</sequence>
<evidence type="ECO:0000256" key="3">
    <source>
        <dbReference type="ARBA" id="ARBA00022729"/>
    </source>
</evidence>
<evidence type="ECO:0000256" key="1">
    <source>
        <dbReference type="ARBA" id="ARBA00004613"/>
    </source>
</evidence>
<dbReference type="EMBL" id="JACEGQ020000002">
    <property type="protein sequence ID" value="KAH8517601.1"/>
    <property type="molecule type" value="Genomic_DNA"/>
</dbReference>
<dbReference type="InterPro" id="IPR002902">
    <property type="entry name" value="GNK2"/>
</dbReference>
<dbReference type="PANTHER" id="PTHR32411">
    <property type="entry name" value="CYSTEINE-RICH REPEAT SECRETORY PROTEIN 38-RELATED"/>
    <property type="match status" value="1"/>
</dbReference>
<evidence type="ECO:0000256" key="2">
    <source>
        <dbReference type="ARBA" id="ARBA00022525"/>
    </source>
</evidence>
<dbReference type="Gene3D" id="3.30.430.20">
    <property type="entry name" value="Gnk2 domain, C-X8-C-X2-C motif"/>
    <property type="match status" value="2"/>
</dbReference>
<keyword evidence="3 6" id="KW-0732">Signal</keyword>
<dbReference type="InterPro" id="IPR038408">
    <property type="entry name" value="GNK2_sf"/>
</dbReference>
<dbReference type="GO" id="GO:0005576">
    <property type="term" value="C:extracellular region"/>
    <property type="evidence" value="ECO:0007669"/>
    <property type="project" value="UniProtKB-SubCell"/>
</dbReference>
<evidence type="ECO:0000256" key="5">
    <source>
        <dbReference type="ARBA" id="ARBA00038515"/>
    </source>
</evidence>
<name>A0A8T2ZJY1_POPDE</name>
<keyword evidence="4" id="KW-0677">Repeat</keyword>
<keyword evidence="2" id="KW-0964">Secreted</keyword>
<organism evidence="8 9">
    <name type="scientific">Populus deltoides</name>
    <name type="common">Eastern poplar</name>
    <name type="synonym">Eastern cottonwood</name>
    <dbReference type="NCBI Taxonomy" id="3696"/>
    <lineage>
        <taxon>Eukaryota</taxon>
        <taxon>Viridiplantae</taxon>
        <taxon>Streptophyta</taxon>
        <taxon>Embryophyta</taxon>
        <taxon>Tracheophyta</taxon>
        <taxon>Spermatophyta</taxon>
        <taxon>Magnoliopsida</taxon>
        <taxon>eudicotyledons</taxon>
        <taxon>Gunneridae</taxon>
        <taxon>Pentapetalae</taxon>
        <taxon>rosids</taxon>
        <taxon>fabids</taxon>
        <taxon>Malpighiales</taxon>
        <taxon>Salicaceae</taxon>
        <taxon>Saliceae</taxon>
        <taxon>Populus</taxon>
    </lineage>
</organism>
<keyword evidence="9" id="KW-1185">Reference proteome</keyword>
<evidence type="ECO:0000256" key="4">
    <source>
        <dbReference type="ARBA" id="ARBA00022737"/>
    </source>
</evidence>
<proteinExistence type="inferred from homology"/>
<feature type="chain" id="PRO_5035849188" description="Gnk2-homologous domain-containing protein" evidence="6">
    <location>
        <begin position="21"/>
        <end position="402"/>
    </location>
</feature>
<evidence type="ECO:0000256" key="6">
    <source>
        <dbReference type="SAM" id="SignalP"/>
    </source>
</evidence>